<gene>
    <name evidence="4" type="ORF">OCOJLMKI_3392</name>
</gene>
<feature type="compositionally biased region" description="Basic and acidic residues" evidence="2">
    <location>
        <begin position="450"/>
        <end position="460"/>
    </location>
</feature>
<feature type="compositionally biased region" description="Low complexity" evidence="2">
    <location>
        <begin position="461"/>
        <end position="472"/>
    </location>
</feature>
<dbReference type="SUPFAM" id="SSF58104">
    <property type="entry name" value="Methyl-accepting chemotaxis protein (MCP) signaling domain"/>
    <property type="match status" value="1"/>
</dbReference>
<feature type="coiled-coil region" evidence="1">
    <location>
        <begin position="176"/>
        <end position="210"/>
    </location>
</feature>
<evidence type="ECO:0000256" key="2">
    <source>
        <dbReference type="SAM" id="MobiDB-lite"/>
    </source>
</evidence>
<proteinExistence type="predicted"/>
<reference evidence="4" key="1">
    <citation type="journal article" date="2021" name="Front. Microbiol.">
        <title>Comprehensive Comparative Genomics and Phenotyping of Methylobacterium Species.</title>
        <authorList>
            <person name="Alessa O."/>
            <person name="Ogura Y."/>
            <person name="Fujitani Y."/>
            <person name="Takami H."/>
            <person name="Hayashi T."/>
            <person name="Sahin N."/>
            <person name="Tani A."/>
        </authorList>
    </citation>
    <scope>NUCLEOTIDE SEQUENCE</scope>
    <source>
        <strain evidence="4">DSM 19015</strain>
    </source>
</reference>
<feature type="transmembrane region" description="Helical" evidence="3">
    <location>
        <begin position="95"/>
        <end position="122"/>
    </location>
</feature>
<dbReference type="Gene3D" id="1.10.287.950">
    <property type="entry name" value="Methyl-accepting chemotaxis protein"/>
    <property type="match status" value="1"/>
</dbReference>
<feature type="transmembrane region" description="Helical" evidence="3">
    <location>
        <begin position="39"/>
        <end position="58"/>
    </location>
</feature>
<organism evidence="4 5">
    <name type="scientific">Methylobacterium iners</name>
    <dbReference type="NCBI Taxonomy" id="418707"/>
    <lineage>
        <taxon>Bacteria</taxon>
        <taxon>Pseudomonadati</taxon>
        <taxon>Pseudomonadota</taxon>
        <taxon>Alphaproteobacteria</taxon>
        <taxon>Hyphomicrobiales</taxon>
        <taxon>Methylobacteriaceae</taxon>
        <taxon>Methylobacterium</taxon>
    </lineage>
</organism>
<keyword evidence="1" id="KW-0175">Coiled coil</keyword>
<keyword evidence="3" id="KW-1133">Transmembrane helix</keyword>
<keyword evidence="3" id="KW-0472">Membrane</keyword>
<feature type="transmembrane region" description="Helical" evidence="3">
    <location>
        <begin position="70"/>
        <end position="89"/>
    </location>
</feature>
<accession>A0ABQ4RZ91</accession>
<evidence type="ECO:0000256" key="1">
    <source>
        <dbReference type="SAM" id="Coils"/>
    </source>
</evidence>
<comment type="caution">
    <text evidence="4">The sequence shown here is derived from an EMBL/GenBank/DDBJ whole genome shotgun (WGS) entry which is preliminary data.</text>
</comment>
<dbReference type="EMBL" id="BPQP01000056">
    <property type="protein sequence ID" value="GJD96173.1"/>
    <property type="molecule type" value="Genomic_DNA"/>
</dbReference>
<evidence type="ECO:0000313" key="4">
    <source>
        <dbReference type="EMBL" id="GJD96173.1"/>
    </source>
</evidence>
<keyword evidence="5" id="KW-1185">Reference proteome</keyword>
<protein>
    <recommendedName>
        <fullName evidence="6">Chemotaxis protein</fullName>
    </recommendedName>
</protein>
<evidence type="ECO:0008006" key="6">
    <source>
        <dbReference type="Google" id="ProtNLM"/>
    </source>
</evidence>
<reference evidence="4" key="2">
    <citation type="submission" date="2021-08" db="EMBL/GenBank/DDBJ databases">
        <authorList>
            <person name="Tani A."/>
            <person name="Ola A."/>
            <person name="Ogura Y."/>
            <person name="Katsura K."/>
            <person name="Hayashi T."/>
        </authorList>
    </citation>
    <scope>NUCLEOTIDE SEQUENCE</scope>
    <source>
        <strain evidence="4">DSM 19015</strain>
    </source>
</reference>
<sequence>MTDLDTLRASFARFLVGLLWCHVALVAVGEMILGQGFSFGPVLAAALLAGVTTAFWWNDATGPATRIVSAVALIGMAAVFLFALAAHPWQIDLHMYFFACLAVLVGWCDWRVILAAAAATALHHLALDRLMPALVFPGDSAGGDLARVVLHAVIVAVETGVLIWTCRTIEGSFAALADSEQAAQTQLARMRGLENAAVEARGEAETARRQGTRQLADTFEQAVGEIVAKVSAAASELQGTAQGMSATADRTATQSTRAAEAAGDASGSVDAAAGAAEELGQAVGEIGRQVDGSAGLVQAAVTDADATVALVGELSAAASRIGDVVGLISHRLADQSPGAQRHHRGGAGRRGGPRLRRGRLRGQGARFPDDAGDGGDLRADRPHPGRHGPGRVDHRLDHGPHPRDQRRHDGDRGGGRRAGRGDPGDRPDREPGRLRDRGRHAGRGGAGGGGRRDAIGRRAGPDLGLRALARGRAPQRRGRAVPLDDPRGLSLALSPGMSGGDLVPTYSS</sequence>
<name>A0ABQ4RZ91_9HYPH</name>
<evidence type="ECO:0000256" key="3">
    <source>
        <dbReference type="SAM" id="Phobius"/>
    </source>
</evidence>
<feature type="transmembrane region" description="Helical" evidence="3">
    <location>
        <begin position="12"/>
        <end position="33"/>
    </location>
</feature>
<feature type="region of interest" description="Disordered" evidence="2">
    <location>
        <begin position="333"/>
        <end position="508"/>
    </location>
</feature>
<keyword evidence="3" id="KW-0812">Transmembrane</keyword>
<feature type="compositionally biased region" description="Basic residues" evidence="2">
    <location>
        <begin position="340"/>
        <end position="360"/>
    </location>
</feature>
<feature type="compositionally biased region" description="Basic and acidic residues" evidence="2">
    <location>
        <begin position="390"/>
        <end position="435"/>
    </location>
</feature>
<dbReference type="Proteomes" id="UP001055125">
    <property type="component" value="Unassembled WGS sequence"/>
</dbReference>
<evidence type="ECO:0000313" key="5">
    <source>
        <dbReference type="Proteomes" id="UP001055125"/>
    </source>
</evidence>